<name>A0A4R4JYU2_PSEVA</name>
<accession>A0A4R4JYU2</accession>
<reference evidence="2" key="1">
    <citation type="journal article" date="2019" name="bioRxiv">
        <title>Bacterially produced spermidine induces plant systemic susceptibility to pathogens.</title>
        <authorList>
            <person name="Melnyk R.A."/>
            <person name="Beskrovnaya P.A."/>
            <person name="Liu Z."/>
            <person name="Song Y."/>
            <person name="Haney C.H."/>
        </authorList>
    </citation>
    <scope>NUCLEOTIDE SEQUENCE [LARGE SCALE GENOMIC DNA]</scope>
    <source>
        <strain evidence="2">Dha-51</strain>
    </source>
</reference>
<evidence type="ECO:0000313" key="2">
    <source>
        <dbReference type="Proteomes" id="UP000295254"/>
    </source>
</evidence>
<dbReference type="AlphaFoldDB" id="A0A4R4JYU2"/>
<dbReference type="EMBL" id="RRZK01000029">
    <property type="protein sequence ID" value="TDB58829.1"/>
    <property type="molecule type" value="Genomic_DNA"/>
</dbReference>
<proteinExistence type="predicted"/>
<sequence length="97" mass="10587">MAGSCSTTIWTWRAAKSRRGPSSTSCITTSPCSIRRLLPEFVARELAPVGLRSSSIFGAASRPSGTVRRSDKLPRHRVFISCPRRLIPTLASSVAYH</sequence>
<gene>
    <name evidence="1" type="ORF">EIY72_21255</name>
</gene>
<comment type="caution">
    <text evidence="1">The sequence shown here is derived from an EMBL/GenBank/DDBJ whole genome shotgun (WGS) entry which is preliminary data.</text>
</comment>
<evidence type="ECO:0000313" key="1">
    <source>
        <dbReference type="EMBL" id="TDB58829.1"/>
    </source>
</evidence>
<dbReference type="Proteomes" id="UP000295254">
    <property type="component" value="Unassembled WGS sequence"/>
</dbReference>
<organism evidence="1 2">
    <name type="scientific">Pseudomonas vancouverensis</name>
    <dbReference type="NCBI Taxonomy" id="95300"/>
    <lineage>
        <taxon>Bacteria</taxon>
        <taxon>Pseudomonadati</taxon>
        <taxon>Pseudomonadota</taxon>
        <taxon>Gammaproteobacteria</taxon>
        <taxon>Pseudomonadales</taxon>
        <taxon>Pseudomonadaceae</taxon>
        <taxon>Pseudomonas</taxon>
    </lineage>
</organism>
<protein>
    <submittedName>
        <fullName evidence="1">Uncharacterized protein</fullName>
    </submittedName>
</protein>
<dbReference type="OrthoDB" id="7033109at2"/>
<keyword evidence="2" id="KW-1185">Reference proteome</keyword>